<evidence type="ECO:0000256" key="6">
    <source>
        <dbReference type="ARBA" id="ARBA00047380"/>
    </source>
</evidence>
<dbReference type="GO" id="GO:0005524">
    <property type="term" value="F:ATP binding"/>
    <property type="evidence" value="ECO:0007669"/>
    <property type="project" value="UniProtKB-KW"/>
</dbReference>
<dbReference type="InterPro" id="IPR018027">
    <property type="entry name" value="Asn/Gln_amidotransferase"/>
</dbReference>
<proteinExistence type="inferred from homology"/>
<evidence type="ECO:0000256" key="3">
    <source>
        <dbReference type="ARBA" id="ARBA00022741"/>
    </source>
</evidence>
<dbReference type="InterPro" id="IPR006075">
    <property type="entry name" value="Asn/Gln-tRNA_Trfase_suB/E_cat"/>
</dbReference>
<dbReference type="AlphaFoldDB" id="A0A381Q8G6"/>
<dbReference type="HAMAP" id="MF_00121">
    <property type="entry name" value="GatB"/>
    <property type="match status" value="1"/>
</dbReference>
<dbReference type="SUPFAM" id="SSF55931">
    <property type="entry name" value="Glutamine synthetase/guanido kinase"/>
    <property type="match status" value="1"/>
</dbReference>
<gene>
    <name evidence="9" type="ORF">METZ01_LOCUS28470</name>
</gene>
<comment type="catalytic activity">
    <reaction evidence="7">
        <text>L-glutamyl-tRNA(Gln) + L-glutamine + ATP + H2O = L-glutaminyl-tRNA(Gln) + L-glutamate + ADP + phosphate + H(+)</text>
        <dbReference type="Rhea" id="RHEA:17521"/>
        <dbReference type="Rhea" id="RHEA-COMP:9681"/>
        <dbReference type="Rhea" id="RHEA-COMP:9684"/>
        <dbReference type="ChEBI" id="CHEBI:15377"/>
        <dbReference type="ChEBI" id="CHEBI:15378"/>
        <dbReference type="ChEBI" id="CHEBI:29985"/>
        <dbReference type="ChEBI" id="CHEBI:30616"/>
        <dbReference type="ChEBI" id="CHEBI:43474"/>
        <dbReference type="ChEBI" id="CHEBI:58359"/>
        <dbReference type="ChEBI" id="CHEBI:78520"/>
        <dbReference type="ChEBI" id="CHEBI:78521"/>
        <dbReference type="ChEBI" id="CHEBI:456216"/>
    </reaction>
</comment>
<evidence type="ECO:0000256" key="2">
    <source>
        <dbReference type="ARBA" id="ARBA00022598"/>
    </source>
</evidence>
<keyword evidence="3" id="KW-0547">Nucleotide-binding</keyword>
<dbReference type="GO" id="GO:0016884">
    <property type="term" value="F:carbon-nitrogen ligase activity, with glutamine as amido-N-donor"/>
    <property type="evidence" value="ECO:0007669"/>
    <property type="project" value="InterPro"/>
</dbReference>
<dbReference type="PROSITE" id="PS01234">
    <property type="entry name" value="GATB"/>
    <property type="match status" value="1"/>
</dbReference>
<evidence type="ECO:0000256" key="4">
    <source>
        <dbReference type="ARBA" id="ARBA00022840"/>
    </source>
</evidence>
<organism evidence="9">
    <name type="scientific">marine metagenome</name>
    <dbReference type="NCBI Taxonomy" id="408172"/>
    <lineage>
        <taxon>unclassified sequences</taxon>
        <taxon>metagenomes</taxon>
        <taxon>ecological metagenomes</taxon>
    </lineage>
</organism>
<dbReference type="NCBIfam" id="TIGR00133">
    <property type="entry name" value="gatB"/>
    <property type="match status" value="1"/>
</dbReference>
<evidence type="ECO:0000256" key="1">
    <source>
        <dbReference type="ARBA" id="ARBA00005306"/>
    </source>
</evidence>
<dbReference type="FunFam" id="1.10.10.410:FF:000001">
    <property type="entry name" value="Aspartyl/glutamyl-tRNA(Asn/Gln) amidotransferase subunit B"/>
    <property type="match status" value="1"/>
</dbReference>
<dbReference type="Pfam" id="PF02934">
    <property type="entry name" value="GatB_N"/>
    <property type="match status" value="1"/>
</dbReference>
<dbReference type="GO" id="GO:0006412">
    <property type="term" value="P:translation"/>
    <property type="evidence" value="ECO:0007669"/>
    <property type="project" value="UniProtKB-KW"/>
</dbReference>
<dbReference type="InterPro" id="IPR014746">
    <property type="entry name" value="Gln_synth/guanido_kin_cat_dom"/>
</dbReference>
<dbReference type="InterPro" id="IPR004413">
    <property type="entry name" value="GatB"/>
</dbReference>
<keyword evidence="2" id="KW-0436">Ligase</keyword>
<dbReference type="SMART" id="SM00845">
    <property type="entry name" value="GatB_Yqey"/>
    <property type="match status" value="1"/>
</dbReference>
<dbReference type="PANTHER" id="PTHR11659">
    <property type="entry name" value="GLUTAMYL-TRNA GLN AMIDOTRANSFERASE SUBUNIT B MITOCHONDRIAL AND PROKARYOTIC PET112-RELATED"/>
    <property type="match status" value="1"/>
</dbReference>
<evidence type="ECO:0000256" key="7">
    <source>
        <dbReference type="ARBA" id="ARBA00047913"/>
    </source>
</evidence>
<dbReference type="InterPro" id="IPR023168">
    <property type="entry name" value="GatB_Yqey_C_2"/>
</dbReference>
<name>A0A381Q8G6_9ZZZZ</name>
<comment type="similarity">
    <text evidence="1">Belongs to the GatB/GatE family. GatB subfamily.</text>
</comment>
<keyword evidence="5" id="KW-0648">Protein biosynthesis</keyword>
<keyword evidence="4" id="KW-0067">ATP-binding</keyword>
<dbReference type="InterPro" id="IPR017958">
    <property type="entry name" value="Gln-tRNA_amidoTrfase_suB_CS"/>
</dbReference>
<comment type="catalytic activity">
    <reaction evidence="6">
        <text>L-aspartyl-tRNA(Asn) + L-glutamine + ATP + H2O = L-asparaginyl-tRNA(Asn) + L-glutamate + ADP + phosphate + 2 H(+)</text>
        <dbReference type="Rhea" id="RHEA:14513"/>
        <dbReference type="Rhea" id="RHEA-COMP:9674"/>
        <dbReference type="Rhea" id="RHEA-COMP:9677"/>
        <dbReference type="ChEBI" id="CHEBI:15377"/>
        <dbReference type="ChEBI" id="CHEBI:15378"/>
        <dbReference type="ChEBI" id="CHEBI:29985"/>
        <dbReference type="ChEBI" id="CHEBI:30616"/>
        <dbReference type="ChEBI" id="CHEBI:43474"/>
        <dbReference type="ChEBI" id="CHEBI:58359"/>
        <dbReference type="ChEBI" id="CHEBI:78515"/>
        <dbReference type="ChEBI" id="CHEBI:78516"/>
        <dbReference type="ChEBI" id="CHEBI:456216"/>
    </reaction>
</comment>
<dbReference type="EMBL" id="UINC01001251">
    <property type="protein sequence ID" value="SUZ75616.1"/>
    <property type="molecule type" value="Genomic_DNA"/>
</dbReference>
<dbReference type="Pfam" id="PF02637">
    <property type="entry name" value="GatB_Yqey"/>
    <property type="match status" value="1"/>
</dbReference>
<dbReference type="InterPro" id="IPR017959">
    <property type="entry name" value="Asn/Gln-tRNA_amidoTrfase_suB/E"/>
</dbReference>
<dbReference type="InterPro" id="IPR003789">
    <property type="entry name" value="Asn/Gln_tRNA_amidoTrase-B-like"/>
</dbReference>
<evidence type="ECO:0000256" key="5">
    <source>
        <dbReference type="ARBA" id="ARBA00022917"/>
    </source>
</evidence>
<dbReference type="SUPFAM" id="SSF89095">
    <property type="entry name" value="GatB/YqeY motif"/>
    <property type="match status" value="1"/>
</dbReference>
<accession>A0A381Q8G6</accession>
<reference evidence="9" key="1">
    <citation type="submission" date="2018-05" db="EMBL/GenBank/DDBJ databases">
        <authorList>
            <person name="Lanie J.A."/>
            <person name="Ng W.-L."/>
            <person name="Kazmierczak K.M."/>
            <person name="Andrzejewski T.M."/>
            <person name="Davidsen T.M."/>
            <person name="Wayne K.J."/>
            <person name="Tettelin H."/>
            <person name="Glass J.I."/>
            <person name="Rusch D."/>
            <person name="Podicherti R."/>
            <person name="Tsui H.-C.T."/>
            <person name="Winkler M.E."/>
        </authorList>
    </citation>
    <scope>NUCLEOTIDE SEQUENCE</scope>
</reference>
<dbReference type="NCBIfam" id="NF004014">
    <property type="entry name" value="PRK05477.1-4"/>
    <property type="match status" value="1"/>
</dbReference>
<evidence type="ECO:0000313" key="9">
    <source>
        <dbReference type="EMBL" id="SUZ75616.1"/>
    </source>
</evidence>
<sequence length="486" mass="54299">MEFEPVIGLEIHSQLLTHTKIFCGCSTKFGAAANTQGCPVCLGLPGALPVLNRTAVEYAIRAALALECDILQTSVFARKNYFYPDLPKGYQISQYALPLAANGNLIDPQNNQRIGITRIHLEEDAGKSLHSGFSDSGRKSYIDLNRSGVPLIEIVTEPDLRSARQAYEFFSALREILVAIGVNDGNMEEGSIRCDANVSVRPVGQAAHGVKTEVKNLNSFRFVERAIKFEIDRQITELKEGRPVIQETRLWDADRGQTFLMRSKEEAHDYRYFSEPDLPPLKVTEKWIKEIGESLPELPEVKRGHLVSQYGLTRDQAMQLTRVRPGLDRYFEQLAERTEKSRESINWTLGEINRKMNDCGIEDVKKIEDKVSPEALAEVIMLVDRGTISMKIAKDVFDTMYDTGQSAEQIVETAGLSQIDNEADLKVVVVDIVSHHGKVVEQYRAGKTSALGFLVGKVMSVTKGKANPKLANKLLRETIENMENVT</sequence>
<dbReference type="NCBIfam" id="NF004012">
    <property type="entry name" value="PRK05477.1-2"/>
    <property type="match status" value="1"/>
</dbReference>
<dbReference type="Gene3D" id="1.10.10.410">
    <property type="match status" value="1"/>
</dbReference>
<evidence type="ECO:0000259" key="8">
    <source>
        <dbReference type="SMART" id="SM00845"/>
    </source>
</evidence>
<protein>
    <recommendedName>
        <fullName evidence="8">Asn/Gln amidotransferase domain-containing protein</fullName>
    </recommendedName>
</protein>
<feature type="domain" description="Asn/Gln amidotransferase" evidence="8">
    <location>
        <begin position="329"/>
        <end position="479"/>
    </location>
</feature>